<dbReference type="OrthoDB" id="2916138at2759"/>
<accession>A0A8H5BTI6</accession>
<feature type="region of interest" description="Disordered" evidence="1">
    <location>
        <begin position="129"/>
        <end position="151"/>
    </location>
</feature>
<gene>
    <name evidence="2" type="ORF">D9611_013476</name>
</gene>
<comment type="caution">
    <text evidence="2">The sequence shown here is derived from an EMBL/GenBank/DDBJ whole genome shotgun (WGS) entry which is preliminary data.</text>
</comment>
<sequence>MSEYIPSAGMWFAEVSSRFTLRIKPGGPMQIMRAVLPLKLRKSDEGDAGWLCRLKVSKVVNGVTDAGVMLVSLVPCRIDNGAMKVLLHPGDQYVFDVIGGGDSIFMSGEFLTESDKEYPDTELRKLAIRPKAPKARAPAPVVVKSEEDEEQ</sequence>
<dbReference type="AlphaFoldDB" id="A0A8H5BTI6"/>
<keyword evidence="3" id="KW-1185">Reference proteome</keyword>
<name>A0A8H5BTI6_9AGAR</name>
<proteinExistence type="predicted"/>
<evidence type="ECO:0000313" key="2">
    <source>
        <dbReference type="EMBL" id="KAF5328956.1"/>
    </source>
</evidence>
<dbReference type="Proteomes" id="UP000541558">
    <property type="component" value="Unassembled WGS sequence"/>
</dbReference>
<dbReference type="EMBL" id="JAACJK010000124">
    <property type="protein sequence ID" value="KAF5328956.1"/>
    <property type="molecule type" value="Genomic_DNA"/>
</dbReference>
<evidence type="ECO:0000313" key="3">
    <source>
        <dbReference type="Proteomes" id="UP000541558"/>
    </source>
</evidence>
<reference evidence="2 3" key="1">
    <citation type="journal article" date="2020" name="ISME J.">
        <title>Uncovering the hidden diversity of litter-decomposition mechanisms in mushroom-forming fungi.</title>
        <authorList>
            <person name="Floudas D."/>
            <person name="Bentzer J."/>
            <person name="Ahren D."/>
            <person name="Johansson T."/>
            <person name="Persson P."/>
            <person name="Tunlid A."/>
        </authorList>
    </citation>
    <scope>NUCLEOTIDE SEQUENCE [LARGE SCALE GENOMIC DNA]</scope>
    <source>
        <strain evidence="2 3">CBS 175.51</strain>
    </source>
</reference>
<evidence type="ECO:0000256" key="1">
    <source>
        <dbReference type="SAM" id="MobiDB-lite"/>
    </source>
</evidence>
<organism evidence="2 3">
    <name type="scientific">Ephemerocybe angulata</name>
    <dbReference type="NCBI Taxonomy" id="980116"/>
    <lineage>
        <taxon>Eukaryota</taxon>
        <taxon>Fungi</taxon>
        <taxon>Dikarya</taxon>
        <taxon>Basidiomycota</taxon>
        <taxon>Agaricomycotina</taxon>
        <taxon>Agaricomycetes</taxon>
        <taxon>Agaricomycetidae</taxon>
        <taxon>Agaricales</taxon>
        <taxon>Agaricineae</taxon>
        <taxon>Psathyrellaceae</taxon>
        <taxon>Ephemerocybe</taxon>
    </lineage>
</organism>
<protein>
    <submittedName>
        <fullName evidence="2">Uncharacterized protein</fullName>
    </submittedName>
</protein>